<evidence type="ECO:0000256" key="1">
    <source>
        <dbReference type="ARBA" id="ARBA00004123"/>
    </source>
</evidence>
<dbReference type="GO" id="GO:0006357">
    <property type="term" value="P:regulation of transcription by RNA polymerase II"/>
    <property type="evidence" value="ECO:0007669"/>
    <property type="project" value="TreeGrafter"/>
</dbReference>
<evidence type="ECO:0000313" key="4">
    <source>
        <dbReference type="EnsemblPlants" id="EMT03488"/>
    </source>
</evidence>
<comment type="subcellular location">
    <subcellularLocation>
        <location evidence="1">Nucleus</location>
    </subcellularLocation>
</comment>
<dbReference type="PROSITE" id="PS51437">
    <property type="entry name" value="CG_1"/>
    <property type="match status" value="1"/>
</dbReference>
<sequence length="99" mass="12201">MSFISYLVDSDFDIQNLQHGVKTVWFKPREVLEILQNYERFPIQYKTQKPPSGSWFLFDRKVHRFYRSDGYQWQKRMDGKSDYEAHEYLEVLFNVYLVY</sequence>
<organism evidence="4">
    <name type="scientific">Aegilops tauschii</name>
    <name type="common">Tausch's goatgrass</name>
    <name type="synonym">Aegilops squarrosa</name>
    <dbReference type="NCBI Taxonomy" id="37682"/>
    <lineage>
        <taxon>Eukaryota</taxon>
        <taxon>Viridiplantae</taxon>
        <taxon>Streptophyta</taxon>
        <taxon>Embryophyta</taxon>
        <taxon>Tracheophyta</taxon>
        <taxon>Spermatophyta</taxon>
        <taxon>Magnoliopsida</taxon>
        <taxon>Liliopsida</taxon>
        <taxon>Poales</taxon>
        <taxon>Poaceae</taxon>
        <taxon>BOP clade</taxon>
        <taxon>Pooideae</taxon>
        <taxon>Triticodae</taxon>
        <taxon>Triticeae</taxon>
        <taxon>Triticinae</taxon>
        <taxon>Aegilops</taxon>
    </lineage>
</organism>
<accession>N1QTG3</accession>
<dbReference type="InterPro" id="IPR005559">
    <property type="entry name" value="CG-1_dom"/>
</dbReference>
<dbReference type="GO" id="GO:0003712">
    <property type="term" value="F:transcription coregulator activity"/>
    <property type="evidence" value="ECO:0007669"/>
    <property type="project" value="TreeGrafter"/>
</dbReference>
<dbReference type="GO" id="GO:0003690">
    <property type="term" value="F:double-stranded DNA binding"/>
    <property type="evidence" value="ECO:0007669"/>
    <property type="project" value="TreeGrafter"/>
</dbReference>
<dbReference type="EnsemblPlants" id="EMT03488">
    <property type="protein sequence ID" value="EMT03488"/>
    <property type="gene ID" value="F775_23627"/>
</dbReference>
<keyword evidence="2" id="KW-0804">Transcription</keyword>
<dbReference type="SMART" id="SM01076">
    <property type="entry name" value="CG-1"/>
    <property type="match status" value="1"/>
</dbReference>
<evidence type="ECO:0000256" key="2">
    <source>
        <dbReference type="ARBA" id="ARBA00023163"/>
    </source>
</evidence>
<dbReference type="PANTHER" id="PTHR23335:SF35">
    <property type="entry name" value="OS01G0923600 PROTEIN"/>
    <property type="match status" value="1"/>
</dbReference>
<protein>
    <submittedName>
        <fullName evidence="4">Calmodulin-binding transcription activator 2</fullName>
    </submittedName>
</protein>
<dbReference type="PANTHER" id="PTHR23335">
    <property type="entry name" value="CALMODULIN-BINDING TRANSCRIPTION ACTIVATOR CAMTA"/>
    <property type="match status" value="1"/>
</dbReference>
<name>N1QTG3_AEGTA</name>
<reference evidence="4" key="1">
    <citation type="submission" date="2015-06" db="UniProtKB">
        <authorList>
            <consortium name="EnsemblPlants"/>
        </authorList>
    </citation>
    <scope>IDENTIFICATION</scope>
</reference>
<dbReference type="GO" id="GO:0005634">
    <property type="term" value="C:nucleus"/>
    <property type="evidence" value="ECO:0007669"/>
    <property type="project" value="UniProtKB-SubCell"/>
</dbReference>
<evidence type="ECO:0000256" key="3">
    <source>
        <dbReference type="ARBA" id="ARBA00023242"/>
    </source>
</evidence>
<dbReference type="Pfam" id="PF03859">
    <property type="entry name" value="CG-1"/>
    <property type="match status" value="1"/>
</dbReference>
<proteinExistence type="predicted"/>
<keyword evidence="3" id="KW-0539">Nucleus</keyword>
<dbReference type="AlphaFoldDB" id="N1QTG3"/>